<keyword evidence="3" id="KW-1185">Reference proteome</keyword>
<evidence type="ECO:0000313" key="3">
    <source>
        <dbReference type="Proteomes" id="UP000449969"/>
    </source>
</evidence>
<dbReference type="OrthoDB" id="8255753at2"/>
<proteinExistence type="predicted"/>
<dbReference type="EMBL" id="WQNE01000030">
    <property type="protein sequence ID" value="MVT77018.1"/>
    <property type="molecule type" value="Genomic_DNA"/>
</dbReference>
<evidence type="ECO:0000256" key="1">
    <source>
        <dbReference type="SAM" id="SignalP"/>
    </source>
</evidence>
<protein>
    <submittedName>
        <fullName evidence="2">DUF3551 domain-containing protein</fullName>
    </submittedName>
</protein>
<sequence>MMEGRMRLALFVVFMLAGLSTDAKAGRDYPWCLFGGQLGYSGECMYETREQCLASASGRWNTYCDINPRVRYGQQAPRRTTCDSQGRRCTTKP</sequence>
<gene>
    <name evidence="2" type="ORF">GPL20_28895</name>
</gene>
<keyword evidence="1" id="KW-0732">Signal</keyword>
<reference evidence="2 3" key="1">
    <citation type="submission" date="2019-12" db="EMBL/GenBank/DDBJ databases">
        <title>Draft genome sequences Bradyrhizobium cajani AMBPC1010, Bradyrhizobium pachyrhizi AMBPC1040 and Bradyrhizobium yuanmingense ALSPC3051, three plant growth promoting strains isolated from nodules of Cajanus cajan L. in Dominican Republic.</title>
        <authorList>
            <person name="Flores-Felix J.D."/>
            <person name="Araujo J."/>
            <person name="Diaz-Alcantara C."/>
            <person name="Gonzalez-Andres F."/>
            <person name="Velazquez E."/>
        </authorList>
    </citation>
    <scope>NUCLEOTIDE SEQUENCE [LARGE SCALE GENOMIC DNA]</scope>
    <source>
        <strain evidence="2 3">1010</strain>
    </source>
</reference>
<comment type="caution">
    <text evidence="2">The sequence shown here is derived from an EMBL/GenBank/DDBJ whole genome shotgun (WGS) entry which is preliminary data.</text>
</comment>
<feature type="signal peptide" evidence="1">
    <location>
        <begin position="1"/>
        <end position="25"/>
    </location>
</feature>
<dbReference type="InterPro" id="IPR021937">
    <property type="entry name" value="DUF3551"/>
</dbReference>
<dbReference type="Proteomes" id="UP000449969">
    <property type="component" value="Unassembled WGS sequence"/>
</dbReference>
<name>A0A844TD99_9BRAD</name>
<accession>A0A844TD99</accession>
<organism evidence="2 3">
    <name type="scientific">Bradyrhizobium cajani</name>
    <dbReference type="NCBI Taxonomy" id="1928661"/>
    <lineage>
        <taxon>Bacteria</taxon>
        <taxon>Pseudomonadati</taxon>
        <taxon>Pseudomonadota</taxon>
        <taxon>Alphaproteobacteria</taxon>
        <taxon>Hyphomicrobiales</taxon>
        <taxon>Nitrobacteraceae</taxon>
        <taxon>Bradyrhizobium</taxon>
    </lineage>
</organism>
<dbReference type="AlphaFoldDB" id="A0A844TD99"/>
<dbReference type="Pfam" id="PF12071">
    <property type="entry name" value="DUF3551"/>
    <property type="match status" value="1"/>
</dbReference>
<evidence type="ECO:0000313" key="2">
    <source>
        <dbReference type="EMBL" id="MVT77018.1"/>
    </source>
</evidence>
<dbReference type="RefSeq" id="WP_157334062.1">
    <property type="nucleotide sequence ID" value="NZ_JANADL010000023.1"/>
</dbReference>
<feature type="chain" id="PRO_5033049363" evidence="1">
    <location>
        <begin position="26"/>
        <end position="93"/>
    </location>
</feature>